<protein>
    <submittedName>
        <fullName evidence="1">Uncharacterized protein</fullName>
    </submittedName>
</protein>
<sequence length="136" mass="15856">MAADGNGIEQPLDNQVAQDFIWRSHCEQEIRVAKSYDSRYGFLRGPISHFAKDDLDNIIDKNRPDWRTLVKQSEEEPQNIFISKILPSPRPVPQTTAGMIGWRCGSSDYWLERYGPCSKPRRDIHRQLNWPRNCNL</sequence>
<accession>A0A8E0RZP5</accession>
<keyword evidence="2" id="KW-1185">Reference proteome</keyword>
<comment type="caution">
    <text evidence="1">The sequence shown here is derived from an EMBL/GenBank/DDBJ whole genome shotgun (WGS) entry which is preliminary data.</text>
</comment>
<organism evidence="1 2">
    <name type="scientific">Fasciolopsis buskii</name>
    <dbReference type="NCBI Taxonomy" id="27845"/>
    <lineage>
        <taxon>Eukaryota</taxon>
        <taxon>Metazoa</taxon>
        <taxon>Spiralia</taxon>
        <taxon>Lophotrochozoa</taxon>
        <taxon>Platyhelminthes</taxon>
        <taxon>Trematoda</taxon>
        <taxon>Digenea</taxon>
        <taxon>Plagiorchiida</taxon>
        <taxon>Echinostomata</taxon>
        <taxon>Echinostomatoidea</taxon>
        <taxon>Fasciolidae</taxon>
        <taxon>Fasciolopsis</taxon>
    </lineage>
</organism>
<dbReference type="AlphaFoldDB" id="A0A8E0RZP5"/>
<dbReference type="Pfam" id="PF14945">
    <property type="entry name" value="LLC1"/>
    <property type="match status" value="1"/>
</dbReference>
<dbReference type="PANTHER" id="PTHR31909">
    <property type="entry name" value="CHROMOSOME 20 ORF85 FAMILY MEMBER"/>
    <property type="match status" value="1"/>
</dbReference>
<evidence type="ECO:0000313" key="2">
    <source>
        <dbReference type="Proteomes" id="UP000728185"/>
    </source>
</evidence>
<proteinExistence type="predicted"/>
<dbReference type="OrthoDB" id="10031946at2759"/>
<dbReference type="EMBL" id="LUCM01005648">
    <property type="protein sequence ID" value="KAA0192501.1"/>
    <property type="molecule type" value="Genomic_DNA"/>
</dbReference>
<dbReference type="PANTHER" id="PTHR31909:SF3">
    <property type="entry name" value="SIMILAR TO PROTEIN C20ORF85 HOMOLOG"/>
    <property type="match status" value="1"/>
</dbReference>
<evidence type="ECO:0000313" key="1">
    <source>
        <dbReference type="EMBL" id="KAA0192501.1"/>
    </source>
</evidence>
<gene>
    <name evidence="1" type="ORF">FBUS_01927</name>
</gene>
<dbReference type="InterPro" id="IPR020339">
    <property type="entry name" value="C20orf85-like"/>
</dbReference>
<name>A0A8E0RZP5_9TREM</name>
<reference evidence="1" key="1">
    <citation type="submission" date="2019-05" db="EMBL/GenBank/DDBJ databases">
        <title>Annotation for the trematode Fasciolopsis buski.</title>
        <authorList>
            <person name="Choi Y.-J."/>
        </authorList>
    </citation>
    <scope>NUCLEOTIDE SEQUENCE</scope>
    <source>
        <strain evidence="1">HT</strain>
        <tissue evidence="1">Whole worm</tissue>
    </source>
</reference>
<dbReference type="Proteomes" id="UP000728185">
    <property type="component" value="Unassembled WGS sequence"/>
</dbReference>